<keyword evidence="5" id="KW-0808">Transferase</keyword>
<comment type="pathway">
    <text evidence="1">Cofactor biosynthesis; tetrahydrofolate biosynthesis; 2-amino-4-hydroxy-6-hydroxymethyl-7,8-dihydropteridine diphosphate from 7,8-dihydroneopterin triphosphate: step 4/4.</text>
</comment>
<evidence type="ECO:0000256" key="12">
    <source>
        <dbReference type="ARBA" id="ARBA00033413"/>
    </source>
</evidence>
<evidence type="ECO:0000256" key="7">
    <source>
        <dbReference type="ARBA" id="ARBA00022777"/>
    </source>
</evidence>
<keyword evidence="9" id="KW-0289">Folate biosynthesis</keyword>
<keyword evidence="7" id="KW-0418">Kinase</keyword>
<name>A0A918KD13_9PROT</name>
<dbReference type="Gene3D" id="3.30.70.560">
    <property type="entry name" value="7,8-Dihydro-6-hydroxymethylpterin-pyrophosphokinase HPPK"/>
    <property type="match status" value="1"/>
</dbReference>
<reference evidence="14 15" key="1">
    <citation type="journal article" date="2014" name="Int. J. Syst. Evol. Microbiol.">
        <title>Complete genome sequence of Corynebacterium casei LMG S-19264T (=DSM 44701T), isolated from a smear-ripened cheese.</title>
        <authorList>
            <consortium name="US DOE Joint Genome Institute (JGI-PGF)"/>
            <person name="Walter F."/>
            <person name="Albersmeier A."/>
            <person name="Kalinowski J."/>
            <person name="Ruckert C."/>
        </authorList>
    </citation>
    <scope>NUCLEOTIDE SEQUENCE [LARGE SCALE GENOMIC DNA]</scope>
    <source>
        <strain evidence="14 15">KCTC 23968</strain>
    </source>
</reference>
<gene>
    <name evidence="14" type="ORF">GCM10011309_06200</name>
</gene>
<keyword evidence="6" id="KW-0547">Nucleotide-binding</keyword>
<evidence type="ECO:0000256" key="1">
    <source>
        <dbReference type="ARBA" id="ARBA00005051"/>
    </source>
</evidence>
<dbReference type="Pfam" id="PF01288">
    <property type="entry name" value="HPPK"/>
    <property type="match status" value="1"/>
</dbReference>
<evidence type="ECO:0000259" key="13">
    <source>
        <dbReference type="Pfam" id="PF01288"/>
    </source>
</evidence>
<dbReference type="AlphaFoldDB" id="A0A918KD13"/>
<dbReference type="EC" id="2.7.6.3" evidence="3"/>
<dbReference type="EMBL" id="BMYV01000001">
    <property type="protein sequence ID" value="GGX59302.1"/>
    <property type="molecule type" value="Genomic_DNA"/>
</dbReference>
<evidence type="ECO:0000313" key="14">
    <source>
        <dbReference type="EMBL" id="GGX59302.1"/>
    </source>
</evidence>
<evidence type="ECO:0000256" key="10">
    <source>
        <dbReference type="ARBA" id="ARBA00029409"/>
    </source>
</evidence>
<evidence type="ECO:0000256" key="6">
    <source>
        <dbReference type="ARBA" id="ARBA00022741"/>
    </source>
</evidence>
<evidence type="ECO:0000256" key="3">
    <source>
        <dbReference type="ARBA" id="ARBA00013253"/>
    </source>
</evidence>
<sequence length="132" mass="14912">MLSTRGFEFTAKSGLWQSPAWPAGKGYPDYLNAVVSGRYSGEPEELMTELLSVEAALGRERSVANAPRTLDLDLLIFGDETRNSDHLILPHPRMLTRSFVLIPASEIDENWLQYADALPEAEVRAMRYVEQW</sequence>
<dbReference type="GO" id="GO:0016301">
    <property type="term" value="F:kinase activity"/>
    <property type="evidence" value="ECO:0007669"/>
    <property type="project" value="UniProtKB-KW"/>
</dbReference>
<feature type="domain" description="7,8-dihydro-6-hydroxymethylpterin-pyrophosphokinase" evidence="13">
    <location>
        <begin position="8"/>
        <end position="108"/>
    </location>
</feature>
<dbReference type="Proteomes" id="UP000600865">
    <property type="component" value="Unassembled WGS sequence"/>
</dbReference>
<accession>A0A918KD13</accession>
<evidence type="ECO:0000256" key="9">
    <source>
        <dbReference type="ARBA" id="ARBA00022909"/>
    </source>
</evidence>
<evidence type="ECO:0000256" key="2">
    <source>
        <dbReference type="ARBA" id="ARBA00005810"/>
    </source>
</evidence>
<dbReference type="InterPro" id="IPR000550">
    <property type="entry name" value="Hppk"/>
</dbReference>
<keyword evidence="8" id="KW-0067">ATP-binding</keyword>
<dbReference type="InterPro" id="IPR035907">
    <property type="entry name" value="Hppk_sf"/>
</dbReference>
<dbReference type="PANTHER" id="PTHR43071:SF1">
    <property type="entry name" value="2-AMINO-4-HYDROXY-6-HYDROXYMETHYLDIHYDROPTERIDINE PYROPHOSPHOKINASE"/>
    <property type="match status" value="1"/>
</dbReference>
<dbReference type="GO" id="GO:0003848">
    <property type="term" value="F:2-amino-4-hydroxy-6-hydroxymethyldihydropteridine diphosphokinase activity"/>
    <property type="evidence" value="ECO:0007669"/>
    <property type="project" value="UniProtKB-EC"/>
</dbReference>
<dbReference type="SUPFAM" id="SSF55083">
    <property type="entry name" value="6-hydroxymethyl-7,8-dihydropterin pyrophosphokinase, HPPK"/>
    <property type="match status" value="1"/>
</dbReference>
<organism evidence="14 15">
    <name type="scientific">Litorimonas cladophorae</name>
    <dbReference type="NCBI Taxonomy" id="1220491"/>
    <lineage>
        <taxon>Bacteria</taxon>
        <taxon>Pseudomonadati</taxon>
        <taxon>Pseudomonadota</taxon>
        <taxon>Alphaproteobacteria</taxon>
        <taxon>Maricaulales</taxon>
        <taxon>Robiginitomaculaceae</taxon>
    </lineage>
</organism>
<dbReference type="CDD" id="cd00483">
    <property type="entry name" value="HPPK"/>
    <property type="match status" value="1"/>
</dbReference>
<evidence type="ECO:0000313" key="15">
    <source>
        <dbReference type="Proteomes" id="UP000600865"/>
    </source>
</evidence>
<evidence type="ECO:0000256" key="4">
    <source>
        <dbReference type="ARBA" id="ARBA00016218"/>
    </source>
</evidence>
<evidence type="ECO:0000256" key="5">
    <source>
        <dbReference type="ARBA" id="ARBA00022679"/>
    </source>
</evidence>
<dbReference type="NCBIfam" id="TIGR01498">
    <property type="entry name" value="folK"/>
    <property type="match status" value="1"/>
</dbReference>
<dbReference type="GO" id="GO:0005524">
    <property type="term" value="F:ATP binding"/>
    <property type="evidence" value="ECO:0007669"/>
    <property type="project" value="UniProtKB-KW"/>
</dbReference>
<evidence type="ECO:0000256" key="8">
    <source>
        <dbReference type="ARBA" id="ARBA00022840"/>
    </source>
</evidence>
<comment type="similarity">
    <text evidence="2">Belongs to the HPPK family.</text>
</comment>
<dbReference type="GO" id="GO:0046656">
    <property type="term" value="P:folic acid biosynthetic process"/>
    <property type="evidence" value="ECO:0007669"/>
    <property type="project" value="UniProtKB-KW"/>
</dbReference>
<keyword evidence="15" id="KW-1185">Reference proteome</keyword>
<dbReference type="PANTHER" id="PTHR43071">
    <property type="entry name" value="2-AMINO-4-HYDROXY-6-HYDROXYMETHYLDIHYDROPTERIDINE PYROPHOSPHOKINASE"/>
    <property type="match status" value="1"/>
</dbReference>
<comment type="function">
    <text evidence="10">Catalyzes the transfer of pyrophosphate from adenosine triphosphate (ATP) to 6-hydroxymethyl-7,8-dihydropterin, an enzymatic step in folate biosynthesis pathway.</text>
</comment>
<proteinExistence type="inferred from homology"/>
<protein>
    <recommendedName>
        <fullName evidence="4">2-amino-4-hydroxy-6-hydroxymethyldihydropteridine pyrophosphokinase</fullName>
        <ecNumber evidence="3">2.7.6.3</ecNumber>
    </recommendedName>
    <alternativeName>
        <fullName evidence="11">6-hydroxymethyl-7,8-dihydropterin pyrophosphokinase</fullName>
    </alternativeName>
    <alternativeName>
        <fullName evidence="12">7,8-dihydro-6-hydroxymethylpterin-pyrophosphokinase</fullName>
    </alternativeName>
</protein>
<comment type="caution">
    <text evidence="14">The sequence shown here is derived from an EMBL/GenBank/DDBJ whole genome shotgun (WGS) entry which is preliminary data.</text>
</comment>
<evidence type="ECO:0000256" key="11">
    <source>
        <dbReference type="ARBA" id="ARBA00029766"/>
    </source>
</evidence>